<feature type="domain" description="Helix-turn-helix" evidence="1">
    <location>
        <begin position="5"/>
        <end position="56"/>
    </location>
</feature>
<dbReference type="InterPro" id="IPR041657">
    <property type="entry name" value="HTH_17"/>
</dbReference>
<sequence>MTNELMNLQEVARYLRVPVPTIRWLRQEGRFAPAMKVGRRLVWDAADVRAWAEDQRERSLR</sequence>
<reference evidence="2 3" key="1">
    <citation type="submission" date="2019-01" db="EMBL/GenBank/DDBJ databases">
        <title>Nocardioides guangzhouensis sp. nov., an actinobacterium isolated from soil.</title>
        <authorList>
            <person name="Fu Y."/>
            <person name="Cai Y."/>
            <person name="Lin Z."/>
            <person name="Chen P."/>
        </authorList>
    </citation>
    <scope>NUCLEOTIDE SEQUENCE [LARGE SCALE GENOMIC DNA]</scope>
    <source>
        <strain evidence="2 3">130</strain>
    </source>
</reference>
<proteinExistence type="predicted"/>
<keyword evidence="3" id="KW-1185">Reference proteome</keyword>
<organism evidence="2 3">
    <name type="scientific">Nocardioides guangzhouensis</name>
    <dbReference type="NCBI Taxonomy" id="2497878"/>
    <lineage>
        <taxon>Bacteria</taxon>
        <taxon>Bacillati</taxon>
        <taxon>Actinomycetota</taxon>
        <taxon>Actinomycetes</taxon>
        <taxon>Propionibacteriales</taxon>
        <taxon>Nocardioidaceae</taxon>
        <taxon>Nocardioides</taxon>
    </lineage>
</organism>
<dbReference type="Gene3D" id="1.10.10.10">
    <property type="entry name" value="Winged helix-like DNA-binding domain superfamily/Winged helix DNA-binding domain"/>
    <property type="match status" value="1"/>
</dbReference>
<dbReference type="EMBL" id="SDKM01000007">
    <property type="protein sequence ID" value="RYP87298.1"/>
    <property type="molecule type" value="Genomic_DNA"/>
</dbReference>
<accession>A0A4Q4ZHG6</accession>
<dbReference type="OrthoDB" id="4330189at2"/>
<protein>
    <submittedName>
        <fullName evidence="2">DNA-binding protein</fullName>
    </submittedName>
</protein>
<dbReference type="Pfam" id="PF12728">
    <property type="entry name" value="HTH_17"/>
    <property type="match status" value="1"/>
</dbReference>
<dbReference type="AlphaFoldDB" id="A0A4Q4ZHG6"/>
<dbReference type="RefSeq" id="WP_134715500.1">
    <property type="nucleotide sequence ID" value="NZ_SDKM01000007.1"/>
</dbReference>
<dbReference type="GO" id="GO:0003677">
    <property type="term" value="F:DNA binding"/>
    <property type="evidence" value="ECO:0007669"/>
    <property type="project" value="UniProtKB-KW"/>
</dbReference>
<dbReference type="Proteomes" id="UP000295198">
    <property type="component" value="Unassembled WGS sequence"/>
</dbReference>
<evidence type="ECO:0000313" key="3">
    <source>
        <dbReference type="Proteomes" id="UP000295198"/>
    </source>
</evidence>
<keyword evidence="2" id="KW-0238">DNA-binding</keyword>
<dbReference type="InterPro" id="IPR009061">
    <property type="entry name" value="DNA-bd_dom_put_sf"/>
</dbReference>
<name>A0A4Q4ZHG6_9ACTN</name>
<evidence type="ECO:0000259" key="1">
    <source>
        <dbReference type="Pfam" id="PF12728"/>
    </source>
</evidence>
<dbReference type="InterPro" id="IPR036388">
    <property type="entry name" value="WH-like_DNA-bd_sf"/>
</dbReference>
<dbReference type="SUPFAM" id="SSF46955">
    <property type="entry name" value="Putative DNA-binding domain"/>
    <property type="match status" value="1"/>
</dbReference>
<evidence type="ECO:0000313" key="2">
    <source>
        <dbReference type="EMBL" id="RYP87298.1"/>
    </source>
</evidence>
<comment type="caution">
    <text evidence="2">The sequence shown here is derived from an EMBL/GenBank/DDBJ whole genome shotgun (WGS) entry which is preliminary data.</text>
</comment>
<gene>
    <name evidence="2" type="ORF">EKO23_06790</name>
</gene>